<name>A0A2N3I118_9BACT</name>
<keyword evidence="5" id="KW-0732">Signal</keyword>
<evidence type="ECO:0000259" key="6">
    <source>
        <dbReference type="PROSITE" id="PS51352"/>
    </source>
</evidence>
<dbReference type="PROSITE" id="PS51257">
    <property type="entry name" value="PROKAR_LIPOPROTEIN"/>
    <property type="match status" value="1"/>
</dbReference>
<dbReference type="AlphaFoldDB" id="A0A2N3I118"/>
<evidence type="ECO:0000256" key="1">
    <source>
        <dbReference type="ARBA" id="ARBA00004196"/>
    </source>
</evidence>
<protein>
    <recommendedName>
        <fullName evidence="6">Thioredoxin domain-containing protein</fullName>
    </recommendedName>
</protein>
<sequence length="485" mass="55451">MKAYYILILASLMALVSCNSNKTSNTKSNKVVIEGTVVGHDEAIGLWGKELNEQIAVDANGHFKLESEEIPSGKYDLTFGGMNSIEIYLKAGAILKLTVDKNKMIALDKNAISVSGENIEESILLHELDQQKALYQYNSWADYKEQNYPKVYGKLPADFIADQESELEKIVAFIDQFAKKHTSIDKEFVKHLKLTKMLDLNSTINLYGRIAPDYFPNTKIEVPENFSNYFADRIPQNDFVLYEKLPEYADYVRDGYYMQMEDALSNHERESLPYYKAKLNFLDTCDFPEVIKTSMYNGLTIGYMRTRDADVRAYLDSVIYVKVKDTESLARYEKFKEGEATYKDGDMAPQFTLQDINGKDVSLSDFKGKMLMMDCWATWCAPCIKGLPKFNKLKEKYAGKNIVFIAISVDENVDAWKKKVLANKDNLFTGIQLNTTQNENTFKKDLMVQGIPRYILIGADGRLIRREAPSPETQELYELIDNNLK</sequence>
<dbReference type="RefSeq" id="WP_101260881.1">
    <property type="nucleotide sequence ID" value="NZ_MVDD01000004.1"/>
</dbReference>
<organism evidence="7 8">
    <name type="scientific">Labilibaculum filiforme</name>
    <dbReference type="NCBI Taxonomy" id="1940526"/>
    <lineage>
        <taxon>Bacteria</taxon>
        <taxon>Pseudomonadati</taxon>
        <taxon>Bacteroidota</taxon>
        <taxon>Bacteroidia</taxon>
        <taxon>Marinilabiliales</taxon>
        <taxon>Marinifilaceae</taxon>
        <taxon>Labilibaculum</taxon>
    </lineage>
</organism>
<keyword evidence="4" id="KW-0676">Redox-active center</keyword>
<dbReference type="PANTHER" id="PTHR42852:SF6">
    <property type="entry name" value="THIOL:DISULFIDE INTERCHANGE PROTEIN DSBE"/>
    <property type="match status" value="1"/>
</dbReference>
<feature type="signal peptide" evidence="5">
    <location>
        <begin position="1"/>
        <end position="22"/>
    </location>
</feature>
<dbReference type="InterPro" id="IPR013740">
    <property type="entry name" value="Redoxin"/>
</dbReference>
<dbReference type="InterPro" id="IPR050553">
    <property type="entry name" value="Thioredoxin_ResA/DsbE_sf"/>
</dbReference>
<dbReference type="Proteomes" id="UP000233535">
    <property type="component" value="Unassembled WGS sequence"/>
</dbReference>
<dbReference type="SUPFAM" id="SSF52833">
    <property type="entry name" value="Thioredoxin-like"/>
    <property type="match status" value="1"/>
</dbReference>
<evidence type="ECO:0000313" key="8">
    <source>
        <dbReference type="Proteomes" id="UP000233535"/>
    </source>
</evidence>
<dbReference type="PANTHER" id="PTHR42852">
    <property type="entry name" value="THIOL:DISULFIDE INTERCHANGE PROTEIN DSBE"/>
    <property type="match status" value="1"/>
</dbReference>
<evidence type="ECO:0000313" key="7">
    <source>
        <dbReference type="EMBL" id="PKQ63933.1"/>
    </source>
</evidence>
<comment type="caution">
    <text evidence="7">The sequence shown here is derived from an EMBL/GenBank/DDBJ whole genome shotgun (WGS) entry which is preliminary data.</text>
</comment>
<comment type="subcellular location">
    <subcellularLocation>
        <location evidence="1">Cell envelope</location>
    </subcellularLocation>
</comment>
<keyword evidence="3" id="KW-1015">Disulfide bond</keyword>
<evidence type="ECO:0000256" key="3">
    <source>
        <dbReference type="ARBA" id="ARBA00023157"/>
    </source>
</evidence>
<evidence type="ECO:0000256" key="4">
    <source>
        <dbReference type="ARBA" id="ARBA00023284"/>
    </source>
</evidence>
<dbReference type="InterPro" id="IPR013766">
    <property type="entry name" value="Thioredoxin_domain"/>
</dbReference>
<evidence type="ECO:0000256" key="5">
    <source>
        <dbReference type="SAM" id="SignalP"/>
    </source>
</evidence>
<keyword evidence="8" id="KW-1185">Reference proteome</keyword>
<accession>A0A2N3I118</accession>
<evidence type="ECO:0000256" key="2">
    <source>
        <dbReference type="ARBA" id="ARBA00022748"/>
    </source>
</evidence>
<dbReference type="InterPro" id="IPR036249">
    <property type="entry name" value="Thioredoxin-like_sf"/>
</dbReference>
<dbReference type="GO" id="GO:0030313">
    <property type="term" value="C:cell envelope"/>
    <property type="evidence" value="ECO:0007669"/>
    <property type="project" value="UniProtKB-SubCell"/>
</dbReference>
<dbReference type="GO" id="GO:0016491">
    <property type="term" value="F:oxidoreductase activity"/>
    <property type="evidence" value="ECO:0007669"/>
    <property type="project" value="InterPro"/>
</dbReference>
<feature type="chain" id="PRO_5014788045" description="Thioredoxin domain-containing protein" evidence="5">
    <location>
        <begin position="23"/>
        <end position="485"/>
    </location>
</feature>
<dbReference type="Gene3D" id="3.40.30.10">
    <property type="entry name" value="Glutaredoxin"/>
    <property type="match status" value="1"/>
</dbReference>
<dbReference type="Pfam" id="PF08534">
    <property type="entry name" value="Redoxin"/>
    <property type="match status" value="1"/>
</dbReference>
<feature type="domain" description="Thioredoxin" evidence="6">
    <location>
        <begin position="342"/>
        <end position="485"/>
    </location>
</feature>
<dbReference type="PROSITE" id="PS51352">
    <property type="entry name" value="THIOREDOXIN_2"/>
    <property type="match status" value="1"/>
</dbReference>
<proteinExistence type="predicted"/>
<dbReference type="GO" id="GO:0017004">
    <property type="term" value="P:cytochrome complex assembly"/>
    <property type="evidence" value="ECO:0007669"/>
    <property type="project" value="UniProtKB-KW"/>
</dbReference>
<gene>
    <name evidence="7" type="ORF">BZG02_07940</name>
</gene>
<keyword evidence="2" id="KW-0201">Cytochrome c-type biogenesis</keyword>
<dbReference type="EMBL" id="MVDD01000004">
    <property type="protein sequence ID" value="PKQ63933.1"/>
    <property type="molecule type" value="Genomic_DNA"/>
</dbReference>
<dbReference type="CDD" id="cd02966">
    <property type="entry name" value="TlpA_like_family"/>
    <property type="match status" value="1"/>
</dbReference>
<reference evidence="7 8" key="1">
    <citation type="journal article" date="2017" name="Front. Microbiol.">
        <title>Labilibaculum manganireducens gen. nov., sp. nov. and Labilibaculum filiforme sp. nov., Novel Bacteroidetes Isolated from Subsurface Sediments of the Baltic Sea.</title>
        <authorList>
            <person name="Vandieken V."/>
            <person name="Marshall I.P."/>
            <person name="Niemann H."/>
            <person name="Engelen B."/>
            <person name="Cypionka H."/>
        </authorList>
    </citation>
    <scope>NUCLEOTIDE SEQUENCE [LARGE SCALE GENOMIC DNA]</scope>
    <source>
        <strain evidence="7 8">59.16B</strain>
    </source>
</reference>
<dbReference type="OrthoDB" id="1095575at2"/>